<protein>
    <submittedName>
        <fullName evidence="2">Uncharacterized protein</fullName>
    </submittedName>
</protein>
<reference evidence="2 3" key="1">
    <citation type="submission" date="2024-05" db="EMBL/GenBank/DDBJ databases">
        <title>Genome sequencing and assembly of Indian major carp, Cirrhinus mrigala (Hamilton, 1822).</title>
        <authorList>
            <person name="Mohindra V."/>
            <person name="Chowdhury L.M."/>
            <person name="Lal K."/>
            <person name="Jena J.K."/>
        </authorList>
    </citation>
    <scope>NUCLEOTIDE SEQUENCE [LARGE SCALE GENOMIC DNA]</scope>
    <source>
        <strain evidence="2">CM1030</strain>
        <tissue evidence="2">Blood</tissue>
    </source>
</reference>
<accession>A0ABD0QVR9</accession>
<proteinExistence type="predicted"/>
<comment type="caution">
    <text evidence="2">The sequence shown here is derived from an EMBL/GenBank/DDBJ whole genome shotgun (WGS) entry which is preliminary data.</text>
</comment>
<feature type="compositionally biased region" description="Pro residues" evidence="1">
    <location>
        <begin position="54"/>
        <end position="64"/>
    </location>
</feature>
<feature type="non-terminal residue" evidence="2">
    <location>
        <position position="154"/>
    </location>
</feature>
<dbReference type="EMBL" id="JAMKFB020000006">
    <property type="protein sequence ID" value="KAL0190324.1"/>
    <property type="molecule type" value="Genomic_DNA"/>
</dbReference>
<dbReference type="AlphaFoldDB" id="A0ABD0QVR9"/>
<feature type="non-terminal residue" evidence="2">
    <location>
        <position position="1"/>
    </location>
</feature>
<dbReference type="Proteomes" id="UP001529510">
    <property type="component" value="Unassembled WGS sequence"/>
</dbReference>
<evidence type="ECO:0000256" key="1">
    <source>
        <dbReference type="SAM" id="MobiDB-lite"/>
    </source>
</evidence>
<name>A0ABD0QVR9_CIRMR</name>
<feature type="region of interest" description="Disordered" evidence="1">
    <location>
        <begin position="48"/>
        <end position="68"/>
    </location>
</feature>
<organism evidence="2 3">
    <name type="scientific">Cirrhinus mrigala</name>
    <name type="common">Mrigala</name>
    <dbReference type="NCBI Taxonomy" id="683832"/>
    <lineage>
        <taxon>Eukaryota</taxon>
        <taxon>Metazoa</taxon>
        <taxon>Chordata</taxon>
        <taxon>Craniata</taxon>
        <taxon>Vertebrata</taxon>
        <taxon>Euteleostomi</taxon>
        <taxon>Actinopterygii</taxon>
        <taxon>Neopterygii</taxon>
        <taxon>Teleostei</taxon>
        <taxon>Ostariophysi</taxon>
        <taxon>Cypriniformes</taxon>
        <taxon>Cyprinidae</taxon>
        <taxon>Labeoninae</taxon>
        <taxon>Labeonini</taxon>
        <taxon>Cirrhinus</taxon>
    </lineage>
</organism>
<gene>
    <name evidence="2" type="ORF">M9458_013022</name>
</gene>
<evidence type="ECO:0000313" key="2">
    <source>
        <dbReference type="EMBL" id="KAL0190324.1"/>
    </source>
</evidence>
<sequence length="154" mass="16167">IGVVHVPGKRPFGQSLVYIFVDGQQKLSAPLKYPTMTEAFTSCCIGSAGHRTTTPPPSQIPDPPFSGGNPSGRASFGAILPGWGGLLGTKPESVTKLISAGTQDSDVMVFHEPLQASHIKALCSAGPNCISPFKSQEAELGDLAPRLLLHYSPK</sequence>
<evidence type="ECO:0000313" key="3">
    <source>
        <dbReference type="Proteomes" id="UP001529510"/>
    </source>
</evidence>
<keyword evidence="3" id="KW-1185">Reference proteome</keyword>